<keyword evidence="4" id="KW-0687">Ribonucleoprotein</keyword>
<dbReference type="GO" id="GO:0016747">
    <property type="term" value="F:acyltransferase activity, transferring groups other than amino-acyl groups"/>
    <property type="evidence" value="ECO:0007669"/>
    <property type="project" value="InterPro"/>
</dbReference>
<evidence type="ECO:0000313" key="4">
    <source>
        <dbReference type="EMBL" id="ROP91102.1"/>
    </source>
</evidence>
<dbReference type="AlphaFoldDB" id="A0A3N1LIC6"/>
<dbReference type="Proteomes" id="UP000278222">
    <property type="component" value="Unassembled WGS sequence"/>
</dbReference>
<evidence type="ECO:0000256" key="2">
    <source>
        <dbReference type="ARBA" id="ARBA00023315"/>
    </source>
</evidence>
<reference evidence="4 5" key="1">
    <citation type="submission" date="2018-11" db="EMBL/GenBank/DDBJ databases">
        <title>Genomic Encyclopedia of Type Strains, Phase IV (KMG-IV): sequencing the most valuable type-strain genomes for metagenomic binning, comparative biology and taxonomic classification.</title>
        <authorList>
            <person name="Goeker M."/>
        </authorList>
    </citation>
    <scope>NUCLEOTIDE SEQUENCE [LARGE SCALE GENOMIC DNA]</scope>
    <source>
        <strain evidence="4 5">DSM 5900</strain>
    </source>
</reference>
<dbReference type="EMBL" id="RJKX01000014">
    <property type="protein sequence ID" value="ROP91102.1"/>
    <property type="molecule type" value="Genomic_DNA"/>
</dbReference>
<keyword evidence="1" id="KW-0808">Transferase</keyword>
<keyword evidence="5" id="KW-1185">Reference proteome</keyword>
<evidence type="ECO:0000256" key="1">
    <source>
        <dbReference type="ARBA" id="ARBA00022679"/>
    </source>
</evidence>
<comment type="caution">
    <text evidence="4">The sequence shown here is derived from an EMBL/GenBank/DDBJ whole genome shotgun (WGS) entry which is preliminary data.</text>
</comment>
<dbReference type="PANTHER" id="PTHR43877">
    <property type="entry name" value="AMINOALKYLPHOSPHONATE N-ACETYLTRANSFERASE-RELATED-RELATED"/>
    <property type="match status" value="1"/>
</dbReference>
<feature type="domain" description="N-acetyltransferase" evidence="3">
    <location>
        <begin position="6"/>
        <end position="181"/>
    </location>
</feature>
<gene>
    <name evidence="4" type="ORF">EDC65_2965</name>
</gene>
<accession>A0A3N1LIC6</accession>
<proteinExistence type="predicted"/>
<dbReference type="Pfam" id="PF00583">
    <property type="entry name" value="Acetyltransf_1"/>
    <property type="match status" value="1"/>
</dbReference>
<dbReference type="InterPro" id="IPR016181">
    <property type="entry name" value="Acyl_CoA_acyltransferase"/>
</dbReference>
<sequence>MTAAAAAIRTAGPGDAAAIAALHARSWRAAYRGILPDTYLDGPLLADRTVYWQAALALSDPGLVVLVLEGTPGMAGFAAARIPDPDGYGACIDNLHLAPELRGQGQGRTLLGALAGRLAGMGVSDACLWLFDGNHTAGRFYARLGGITGDGGFDEFAGGRFPHRRIVFPSLATLAERCAAE</sequence>
<evidence type="ECO:0000259" key="3">
    <source>
        <dbReference type="PROSITE" id="PS51186"/>
    </source>
</evidence>
<dbReference type="Gene3D" id="3.40.630.30">
    <property type="match status" value="1"/>
</dbReference>
<dbReference type="InterPro" id="IPR000182">
    <property type="entry name" value="GNAT_dom"/>
</dbReference>
<name>A0A3N1LIC6_9PROT</name>
<protein>
    <submittedName>
        <fullName evidence="4">Ribosomal protein S18 acetylase RimI-like enzyme</fullName>
    </submittedName>
</protein>
<keyword evidence="4" id="KW-0689">Ribosomal protein</keyword>
<organism evidence="4 5">
    <name type="scientific">Stella humosa</name>
    <dbReference type="NCBI Taxonomy" id="94"/>
    <lineage>
        <taxon>Bacteria</taxon>
        <taxon>Pseudomonadati</taxon>
        <taxon>Pseudomonadota</taxon>
        <taxon>Alphaproteobacteria</taxon>
        <taxon>Rhodospirillales</taxon>
        <taxon>Stellaceae</taxon>
        <taxon>Stella</taxon>
    </lineage>
</organism>
<dbReference type="CDD" id="cd04301">
    <property type="entry name" value="NAT_SF"/>
    <property type="match status" value="1"/>
</dbReference>
<dbReference type="PROSITE" id="PS51186">
    <property type="entry name" value="GNAT"/>
    <property type="match status" value="1"/>
</dbReference>
<dbReference type="InterPro" id="IPR050832">
    <property type="entry name" value="Bact_Acetyltransf"/>
</dbReference>
<keyword evidence="2" id="KW-0012">Acyltransferase</keyword>
<evidence type="ECO:0000313" key="5">
    <source>
        <dbReference type="Proteomes" id="UP000278222"/>
    </source>
</evidence>
<dbReference type="GO" id="GO:0005840">
    <property type="term" value="C:ribosome"/>
    <property type="evidence" value="ECO:0007669"/>
    <property type="project" value="UniProtKB-KW"/>
</dbReference>
<dbReference type="RefSeq" id="WP_123690730.1">
    <property type="nucleotide sequence ID" value="NZ_AP019700.1"/>
</dbReference>
<dbReference type="SUPFAM" id="SSF55729">
    <property type="entry name" value="Acyl-CoA N-acyltransferases (Nat)"/>
    <property type="match status" value="1"/>
</dbReference>
<dbReference type="OrthoDB" id="9799154at2"/>